<evidence type="ECO:0000313" key="6">
    <source>
        <dbReference type="EMBL" id="HCE17284.1"/>
    </source>
</evidence>
<evidence type="ECO:0000256" key="1">
    <source>
        <dbReference type="ARBA" id="ARBA00011063"/>
    </source>
</evidence>
<dbReference type="AlphaFoldDB" id="A0A3D1JFQ2"/>
<evidence type="ECO:0000256" key="4">
    <source>
        <dbReference type="PIRSR" id="PIRSR617867-1"/>
    </source>
</evidence>
<dbReference type="CDD" id="cd16344">
    <property type="entry name" value="LMWPAP"/>
    <property type="match status" value="1"/>
</dbReference>
<dbReference type="InterPro" id="IPR023485">
    <property type="entry name" value="Ptyr_pPase"/>
</dbReference>
<evidence type="ECO:0000259" key="5">
    <source>
        <dbReference type="SMART" id="SM00226"/>
    </source>
</evidence>
<evidence type="ECO:0000256" key="2">
    <source>
        <dbReference type="ARBA" id="ARBA00022801"/>
    </source>
</evidence>
<keyword evidence="3" id="KW-0904">Protein phosphatase</keyword>
<dbReference type="Gene3D" id="3.40.50.2300">
    <property type="match status" value="1"/>
</dbReference>
<comment type="similarity">
    <text evidence="1">Belongs to the low molecular weight phosphotyrosine protein phosphatase family.</text>
</comment>
<dbReference type="InterPro" id="IPR050438">
    <property type="entry name" value="LMW_PTPase"/>
</dbReference>
<feature type="active site" description="Proton donor" evidence="4">
    <location>
        <position position="126"/>
    </location>
</feature>
<feature type="domain" description="Phosphotyrosine protein phosphatase I" evidence="5">
    <location>
        <begin position="6"/>
        <end position="152"/>
    </location>
</feature>
<organism evidence="6 7">
    <name type="scientific">Anaerolinea thermolimosa</name>
    <dbReference type="NCBI Taxonomy" id="229919"/>
    <lineage>
        <taxon>Bacteria</taxon>
        <taxon>Bacillati</taxon>
        <taxon>Chloroflexota</taxon>
        <taxon>Anaerolineae</taxon>
        <taxon>Anaerolineales</taxon>
        <taxon>Anaerolineaceae</taxon>
        <taxon>Anaerolinea</taxon>
    </lineage>
</organism>
<dbReference type="OrthoDB" id="9784339at2"/>
<dbReference type="SMART" id="SM00226">
    <property type="entry name" value="LMWPc"/>
    <property type="match status" value="1"/>
</dbReference>
<dbReference type="RefSeq" id="WP_062189621.1">
    <property type="nucleotide sequence ID" value="NZ_DF967965.1"/>
</dbReference>
<dbReference type="PANTHER" id="PTHR11717">
    <property type="entry name" value="LOW MOLECULAR WEIGHT PROTEIN TYROSINE PHOSPHATASE"/>
    <property type="match status" value="1"/>
</dbReference>
<accession>A0A3D1JFQ2</accession>
<dbReference type="InterPro" id="IPR017867">
    <property type="entry name" value="Tyr_phospatase_low_mol_wt"/>
</dbReference>
<name>A0A3D1JFQ2_9CHLR</name>
<feature type="active site" evidence="4">
    <location>
        <position position="18"/>
    </location>
</feature>
<gene>
    <name evidence="6" type="ORF">DEQ80_05445</name>
</gene>
<feature type="active site" description="Nucleophile" evidence="4">
    <location>
        <position position="12"/>
    </location>
</feature>
<evidence type="ECO:0000256" key="3">
    <source>
        <dbReference type="ARBA" id="ARBA00022912"/>
    </source>
</evidence>
<dbReference type="GO" id="GO:0004725">
    <property type="term" value="F:protein tyrosine phosphatase activity"/>
    <property type="evidence" value="ECO:0007669"/>
    <property type="project" value="InterPro"/>
</dbReference>
<dbReference type="PANTHER" id="PTHR11717:SF31">
    <property type="entry name" value="LOW MOLECULAR WEIGHT PROTEIN-TYROSINE-PHOSPHATASE ETP-RELATED"/>
    <property type="match status" value="1"/>
</dbReference>
<proteinExistence type="inferred from homology"/>
<protein>
    <submittedName>
        <fullName evidence="6">Low molecular weight protein arginine phosphatase</fullName>
    </submittedName>
</protein>
<keyword evidence="2" id="KW-0378">Hydrolase</keyword>
<dbReference type="SUPFAM" id="SSF52788">
    <property type="entry name" value="Phosphotyrosine protein phosphatases I"/>
    <property type="match status" value="1"/>
</dbReference>
<sequence length="160" mass="17472">MQGKTPAVLFVCTANVCRSPMAAGLFQALLSSRLPGGGDWLVDSAGTWASEGQRASENAVRVMQKRGIDLSQHRSKVVSRALLNLFDLILVMEPGHKEALRVEFPEVAGRVWLLSELSGPPLPIEDPYGLSLEHYEKTASEIEAYLQAGFPEILARVGWV</sequence>
<comment type="caution">
    <text evidence="6">The sequence shown here is derived from an EMBL/GenBank/DDBJ whole genome shotgun (WGS) entry which is preliminary data.</text>
</comment>
<dbReference type="Pfam" id="PF01451">
    <property type="entry name" value="LMWPc"/>
    <property type="match status" value="1"/>
</dbReference>
<dbReference type="InterPro" id="IPR036196">
    <property type="entry name" value="Ptyr_pPase_sf"/>
</dbReference>
<evidence type="ECO:0000313" key="7">
    <source>
        <dbReference type="Proteomes" id="UP000264141"/>
    </source>
</evidence>
<dbReference type="EMBL" id="DPBP01000023">
    <property type="protein sequence ID" value="HCE17284.1"/>
    <property type="molecule type" value="Genomic_DNA"/>
</dbReference>
<reference evidence="6 7" key="1">
    <citation type="journal article" date="2018" name="Nat. Biotechnol.">
        <title>A standardized bacterial taxonomy based on genome phylogeny substantially revises the tree of life.</title>
        <authorList>
            <person name="Parks D.H."/>
            <person name="Chuvochina M."/>
            <person name="Waite D.W."/>
            <person name="Rinke C."/>
            <person name="Skarshewski A."/>
            <person name="Chaumeil P.A."/>
            <person name="Hugenholtz P."/>
        </authorList>
    </citation>
    <scope>NUCLEOTIDE SEQUENCE [LARGE SCALE GENOMIC DNA]</scope>
    <source>
        <strain evidence="6">UBA8781</strain>
    </source>
</reference>
<dbReference type="PRINTS" id="PR00719">
    <property type="entry name" value="LMWPTPASE"/>
</dbReference>
<dbReference type="Proteomes" id="UP000264141">
    <property type="component" value="Unassembled WGS sequence"/>
</dbReference>
<dbReference type="STRING" id="229919.GCA_001050195_00595"/>